<organism evidence="2">
    <name type="scientific">marine sediment metagenome</name>
    <dbReference type="NCBI Taxonomy" id="412755"/>
    <lineage>
        <taxon>unclassified sequences</taxon>
        <taxon>metagenomes</taxon>
        <taxon>ecological metagenomes</taxon>
    </lineage>
</organism>
<sequence>MGLFNKILGNASKVSSEKLNEKYGRLLVEDENIELGFTLFRDIFMFTNKKLILVDIQGLTGSKIEYKFLP</sequence>
<evidence type="ECO:0000313" key="2">
    <source>
        <dbReference type="EMBL" id="KKN42710.1"/>
    </source>
</evidence>
<feature type="domain" description="Bacterial Pleckstrin homology" evidence="1">
    <location>
        <begin position="2"/>
        <end position="70"/>
    </location>
</feature>
<accession>A0A0F9QF49</accession>
<dbReference type="InterPro" id="IPR037063">
    <property type="entry name" value="PHb_sf"/>
</dbReference>
<reference evidence="2" key="1">
    <citation type="journal article" date="2015" name="Nature">
        <title>Complex archaea that bridge the gap between prokaryotes and eukaryotes.</title>
        <authorList>
            <person name="Spang A."/>
            <person name="Saw J.H."/>
            <person name="Jorgensen S.L."/>
            <person name="Zaremba-Niedzwiedzka K."/>
            <person name="Martijn J."/>
            <person name="Lind A.E."/>
            <person name="van Eijk R."/>
            <person name="Schleper C."/>
            <person name="Guy L."/>
            <person name="Ettema T.J."/>
        </authorList>
    </citation>
    <scope>NUCLEOTIDE SEQUENCE</scope>
</reference>
<evidence type="ECO:0000259" key="1">
    <source>
        <dbReference type="Pfam" id="PF08000"/>
    </source>
</evidence>
<gene>
    <name evidence="2" type="ORF">LCGC14_0710590</name>
</gene>
<dbReference type="Gene3D" id="2.30.29.50">
    <property type="entry name" value="Bacterial Pleckstrin homology domain"/>
    <property type="match status" value="1"/>
</dbReference>
<dbReference type="Pfam" id="PF08000">
    <property type="entry name" value="bPH_1"/>
    <property type="match status" value="1"/>
</dbReference>
<dbReference type="EMBL" id="LAZR01001562">
    <property type="protein sequence ID" value="KKN42710.1"/>
    <property type="molecule type" value="Genomic_DNA"/>
</dbReference>
<dbReference type="InterPro" id="IPR012544">
    <property type="entry name" value="PHb"/>
</dbReference>
<proteinExistence type="predicted"/>
<dbReference type="SUPFAM" id="SSF50729">
    <property type="entry name" value="PH domain-like"/>
    <property type="match status" value="1"/>
</dbReference>
<protein>
    <recommendedName>
        <fullName evidence="1">Bacterial Pleckstrin homology domain-containing protein</fullName>
    </recommendedName>
</protein>
<name>A0A0F9QF49_9ZZZZ</name>
<dbReference type="AlphaFoldDB" id="A0A0F9QF49"/>
<comment type="caution">
    <text evidence="2">The sequence shown here is derived from an EMBL/GenBank/DDBJ whole genome shotgun (WGS) entry which is preliminary data.</text>
</comment>